<evidence type="ECO:0000256" key="2">
    <source>
        <dbReference type="ARBA" id="ARBA00022448"/>
    </source>
</evidence>
<proteinExistence type="inferred from homology"/>
<name>A0A9D9H4W6_9SPIO</name>
<keyword evidence="2" id="KW-0813">Transport</keyword>
<dbReference type="PANTHER" id="PTHR13861:SF2">
    <property type="entry name" value="V-TYPE PROTON ATPASE SUBUNIT F"/>
    <property type="match status" value="1"/>
</dbReference>
<evidence type="ECO:0000256" key="1">
    <source>
        <dbReference type="ARBA" id="ARBA00010148"/>
    </source>
</evidence>
<comment type="caution">
    <text evidence="5">The sequence shown here is derived from an EMBL/GenBank/DDBJ whole genome shotgun (WGS) entry which is preliminary data.</text>
</comment>
<organism evidence="5 6">
    <name type="scientific">Candidatus Ornithospirochaeta stercoripullorum</name>
    <dbReference type="NCBI Taxonomy" id="2840899"/>
    <lineage>
        <taxon>Bacteria</taxon>
        <taxon>Pseudomonadati</taxon>
        <taxon>Spirochaetota</taxon>
        <taxon>Spirochaetia</taxon>
        <taxon>Spirochaetales</taxon>
        <taxon>Spirochaetaceae</taxon>
        <taxon>Spirochaetaceae incertae sedis</taxon>
        <taxon>Candidatus Ornithospirochaeta</taxon>
    </lineage>
</organism>
<evidence type="ECO:0000256" key="3">
    <source>
        <dbReference type="ARBA" id="ARBA00022781"/>
    </source>
</evidence>
<keyword evidence="4" id="KW-0406">Ion transport</keyword>
<dbReference type="PANTHER" id="PTHR13861">
    <property type="entry name" value="VACUOLAR ATP SYNTHASE SUBUNIT F"/>
    <property type="match status" value="1"/>
</dbReference>
<dbReference type="EMBL" id="JADIMT010000044">
    <property type="protein sequence ID" value="MBO8436009.1"/>
    <property type="molecule type" value="Genomic_DNA"/>
</dbReference>
<sequence length="99" mass="10807">MEYFVIGDEDTVLGFSLVGVSGIACSSEEDVKAAWSKATEDKEHGVIIITDECAAFIRDTVDRYLFTMSFPLVVEIPSRKSTGTTDLRELVNEAIGVSI</sequence>
<dbReference type="InterPro" id="IPR036906">
    <property type="entry name" value="ATPase_V1_fsu_sf"/>
</dbReference>
<reference evidence="5" key="2">
    <citation type="journal article" date="2021" name="PeerJ">
        <title>Extensive microbial diversity within the chicken gut microbiome revealed by metagenomics and culture.</title>
        <authorList>
            <person name="Gilroy R."/>
            <person name="Ravi A."/>
            <person name="Getino M."/>
            <person name="Pursley I."/>
            <person name="Horton D.L."/>
            <person name="Alikhan N.F."/>
            <person name="Baker D."/>
            <person name="Gharbi K."/>
            <person name="Hall N."/>
            <person name="Watson M."/>
            <person name="Adriaenssens E.M."/>
            <person name="Foster-Nyarko E."/>
            <person name="Jarju S."/>
            <person name="Secka A."/>
            <person name="Antonio M."/>
            <person name="Oren A."/>
            <person name="Chaudhuri R.R."/>
            <person name="La Ragione R."/>
            <person name="Hildebrand F."/>
            <person name="Pallen M.J."/>
        </authorList>
    </citation>
    <scope>NUCLEOTIDE SEQUENCE</scope>
    <source>
        <strain evidence="5">7293</strain>
    </source>
</reference>
<evidence type="ECO:0000256" key="4">
    <source>
        <dbReference type="ARBA" id="ARBA00023065"/>
    </source>
</evidence>
<dbReference type="GO" id="GO:0016020">
    <property type="term" value="C:membrane"/>
    <property type="evidence" value="ECO:0007669"/>
    <property type="project" value="TreeGrafter"/>
</dbReference>
<comment type="similarity">
    <text evidence="1">Belongs to the V-ATPase F subunit family.</text>
</comment>
<evidence type="ECO:0000313" key="5">
    <source>
        <dbReference type="EMBL" id="MBO8436009.1"/>
    </source>
</evidence>
<protein>
    <submittedName>
        <fullName evidence="5">V-type ATP synthase subunit F</fullName>
    </submittedName>
</protein>
<evidence type="ECO:0000313" key="6">
    <source>
        <dbReference type="Proteomes" id="UP000823615"/>
    </source>
</evidence>
<keyword evidence="3" id="KW-0375">Hydrogen ion transport</keyword>
<dbReference type="GO" id="GO:0046961">
    <property type="term" value="F:proton-transporting ATPase activity, rotational mechanism"/>
    <property type="evidence" value="ECO:0007669"/>
    <property type="project" value="InterPro"/>
</dbReference>
<gene>
    <name evidence="5" type="ORF">IAA97_03415</name>
</gene>
<dbReference type="Gene3D" id="3.40.50.10580">
    <property type="entry name" value="ATPase, V1 complex, subunit F"/>
    <property type="match status" value="1"/>
</dbReference>
<accession>A0A9D9H4W6</accession>
<dbReference type="Proteomes" id="UP000823615">
    <property type="component" value="Unassembled WGS sequence"/>
</dbReference>
<dbReference type="Pfam" id="PF01990">
    <property type="entry name" value="ATP-synt_F"/>
    <property type="match status" value="1"/>
</dbReference>
<dbReference type="AlphaFoldDB" id="A0A9D9H4W6"/>
<dbReference type="InterPro" id="IPR008218">
    <property type="entry name" value="ATPase_V1-cplx_f_g_su"/>
</dbReference>
<reference evidence="5" key="1">
    <citation type="submission" date="2020-10" db="EMBL/GenBank/DDBJ databases">
        <authorList>
            <person name="Gilroy R."/>
        </authorList>
    </citation>
    <scope>NUCLEOTIDE SEQUENCE</scope>
    <source>
        <strain evidence="5">7293</strain>
    </source>
</reference>
<dbReference type="SUPFAM" id="SSF159468">
    <property type="entry name" value="AtpF-like"/>
    <property type="match status" value="1"/>
</dbReference>